<gene>
    <name evidence="2" type="ORF">NP493_138g03002</name>
</gene>
<name>A0AAD9P5A4_RIDPI</name>
<dbReference type="Proteomes" id="UP001209878">
    <property type="component" value="Unassembled WGS sequence"/>
</dbReference>
<evidence type="ECO:0000313" key="2">
    <source>
        <dbReference type="EMBL" id="KAK2188261.1"/>
    </source>
</evidence>
<protein>
    <submittedName>
        <fullName evidence="2">Uncharacterized protein</fullName>
    </submittedName>
</protein>
<keyword evidence="3" id="KW-1185">Reference proteome</keyword>
<evidence type="ECO:0000256" key="1">
    <source>
        <dbReference type="SAM" id="MobiDB-lite"/>
    </source>
</evidence>
<feature type="compositionally biased region" description="Polar residues" evidence="1">
    <location>
        <begin position="61"/>
        <end position="77"/>
    </location>
</feature>
<dbReference type="AlphaFoldDB" id="A0AAD9P5A4"/>
<organism evidence="2 3">
    <name type="scientific">Ridgeia piscesae</name>
    <name type="common">Tubeworm</name>
    <dbReference type="NCBI Taxonomy" id="27915"/>
    <lineage>
        <taxon>Eukaryota</taxon>
        <taxon>Metazoa</taxon>
        <taxon>Spiralia</taxon>
        <taxon>Lophotrochozoa</taxon>
        <taxon>Annelida</taxon>
        <taxon>Polychaeta</taxon>
        <taxon>Sedentaria</taxon>
        <taxon>Canalipalpata</taxon>
        <taxon>Sabellida</taxon>
        <taxon>Siboglinidae</taxon>
        <taxon>Ridgeia</taxon>
    </lineage>
</organism>
<sequence length="169" mass="18288">MADGEEADVNAAKTNPPKDDILVNGDADNAKNNNLLQPNDGTMPGQAMPRRSSLVKDQNRRGQSQAPKKTVSFSSMPNEKTVVNGKLNSRFSDTDSWFYNMSVLAISLSSKHCVVIVHPVATMKSRKVCFPLKLSFGKVPAQSRGHQLTDATGQGVVSVRGLVCMLTRS</sequence>
<feature type="region of interest" description="Disordered" evidence="1">
    <location>
        <begin position="1"/>
        <end position="77"/>
    </location>
</feature>
<proteinExistence type="predicted"/>
<feature type="compositionally biased region" description="Polar residues" evidence="1">
    <location>
        <begin position="30"/>
        <end position="40"/>
    </location>
</feature>
<accession>A0AAD9P5A4</accession>
<dbReference type="EMBL" id="JAODUO010000138">
    <property type="protein sequence ID" value="KAK2188261.1"/>
    <property type="molecule type" value="Genomic_DNA"/>
</dbReference>
<evidence type="ECO:0000313" key="3">
    <source>
        <dbReference type="Proteomes" id="UP001209878"/>
    </source>
</evidence>
<reference evidence="2" key="1">
    <citation type="journal article" date="2023" name="Mol. Biol. Evol.">
        <title>Third-Generation Sequencing Reveals the Adaptive Role of the Epigenome in Three Deep-Sea Polychaetes.</title>
        <authorList>
            <person name="Perez M."/>
            <person name="Aroh O."/>
            <person name="Sun Y."/>
            <person name="Lan Y."/>
            <person name="Juniper S.K."/>
            <person name="Young C.R."/>
            <person name="Angers B."/>
            <person name="Qian P.Y."/>
        </authorList>
    </citation>
    <scope>NUCLEOTIDE SEQUENCE</scope>
    <source>
        <strain evidence="2">R07B-5</strain>
    </source>
</reference>
<comment type="caution">
    <text evidence="2">The sequence shown here is derived from an EMBL/GenBank/DDBJ whole genome shotgun (WGS) entry which is preliminary data.</text>
</comment>